<proteinExistence type="predicted"/>
<dbReference type="GO" id="GO:0003677">
    <property type="term" value="F:DNA binding"/>
    <property type="evidence" value="ECO:0007669"/>
    <property type="project" value="UniProtKB-KW"/>
</dbReference>
<sequence length="223" mass="25471">MSANSTYNITLLSDISMQSKLFKDSLERGIELEVRLVSLDDLSVGAESNNSLLGDYVLIDFNYLNDSNFEIYNQARLSANSNAKEIVINCPKEVASSQLFKWRNLVGVFYVEDDISLLLKGMEKVMQDEMWLSRKVAQDYIEHFRCANTVTTSQVYANLTKREKEIMRLLGHGASNLQIADELFVSENTVKTHLHNIFKKINAKNRLQALLWANNNIALEERV</sequence>
<comment type="caution">
    <text evidence="4">The sequence shown here is derived from an EMBL/GenBank/DDBJ whole genome shotgun (WGS) entry which is preliminary data.</text>
</comment>
<dbReference type="EMBL" id="MDCJ01000007">
    <property type="protein sequence ID" value="ODS04191.1"/>
    <property type="molecule type" value="Genomic_DNA"/>
</dbReference>
<dbReference type="Pfam" id="PF00196">
    <property type="entry name" value="GerE"/>
    <property type="match status" value="1"/>
</dbReference>
<dbReference type="Gene3D" id="3.40.50.2300">
    <property type="match status" value="2"/>
</dbReference>
<dbReference type="PROSITE" id="PS00622">
    <property type="entry name" value="HTH_LUXR_1"/>
    <property type="match status" value="1"/>
</dbReference>
<dbReference type="PATRIC" id="fig|45658.6.peg.4250"/>
<dbReference type="SUPFAM" id="SSF46894">
    <property type="entry name" value="C-terminal effector domain of the bipartite response regulators"/>
    <property type="match status" value="1"/>
</dbReference>
<keyword evidence="3" id="KW-0804">Transcription</keyword>
<dbReference type="InterPro" id="IPR000792">
    <property type="entry name" value="Tscrpt_reg_LuxR_C"/>
</dbReference>
<dbReference type="OrthoDB" id="561214at2"/>
<evidence type="ECO:0000256" key="2">
    <source>
        <dbReference type="ARBA" id="ARBA00023125"/>
    </source>
</evidence>
<organism evidence="4 5">
    <name type="scientific">Vibrio scophthalmi</name>
    <dbReference type="NCBI Taxonomy" id="45658"/>
    <lineage>
        <taxon>Bacteria</taxon>
        <taxon>Pseudomonadati</taxon>
        <taxon>Pseudomonadota</taxon>
        <taxon>Gammaproteobacteria</taxon>
        <taxon>Vibrionales</taxon>
        <taxon>Vibrionaceae</taxon>
        <taxon>Vibrio</taxon>
    </lineage>
</organism>
<dbReference type="PROSITE" id="PS50043">
    <property type="entry name" value="HTH_LUXR_2"/>
    <property type="match status" value="1"/>
</dbReference>
<dbReference type="PRINTS" id="PR00038">
    <property type="entry name" value="HTHLUXR"/>
</dbReference>
<reference evidence="4 5" key="1">
    <citation type="submission" date="2016-08" db="EMBL/GenBank/DDBJ databases">
        <title>Genome sequencing of Vibrio scophthalmi strain FP3289, an isolated from Paralichthys olivaceus.</title>
        <authorList>
            <person name="Han H.-J."/>
        </authorList>
    </citation>
    <scope>NUCLEOTIDE SEQUENCE [LARGE SCALE GENOMIC DNA]</scope>
    <source>
        <strain evidence="4 5">FP3289</strain>
    </source>
</reference>
<dbReference type="FunFam" id="1.10.10.10:FF:000153">
    <property type="entry name" value="LuxR family transcriptional regulator"/>
    <property type="match status" value="1"/>
</dbReference>
<evidence type="ECO:0000313" key="4">
    <source>
        <dbReference type="EMBL" id="ODS04191.1"/>
    </source>
</evidence>
<dbReference type="InterPro" id="IPR049151">
    <property type="entry name" value="CsgD-like_REC"/>
</dbReference>
<keyword evidence="1" id="KW-0805">Transcription regulation</keyword>
<dbReference type="Pfam" id="PF21155">
    <property type="entry name" value="VpsT-like_REC"/>
    <property type="match status" value="1"/>
</dbReference>
<protein>
    <submittedName>
        <fullName evidence="4">Putative transcriptional regulatory protein YhcZ</fullName>
    </submittedName>
</protein>
<accession>A0A1B1NW95</accession>
<evidence type="ECO:0000256" key="1">
    <source>
        <dbReference type="ARBA" id="ARBA00023015"/>
    </source>
</evidence>
<keyword evidence="2" id="KW-0238">DNA-binding</keyword>
<dbReference type="CDD" id="cd06170">
    <property type="entry name" value="LuxR_C_like"/>
    <property type="match status" value="1"/>
</dbReference>
<dbReference type="PANTHER" id="PTHR44688">
    <property type="entry name" value="DNA-BINDING TRANSCRIPTIONAL ACTIVATOR DEVR_DOSR"/>
    <property type="match status" value="1"/>
</dbReference>
<name>A0A1B1NW95_9VIBR</name>
<dbReference type="InterPro" id="IPR016032">
    <property type="entry name" value="Sig_transdc_resp-reg_C-effctor"/>
</dbReference>
<dbReference type="PANTHER" id="PTHR44688:SF16">
    <property type="entry name" value="DNA-BINDING TRANSCRIPTIONAL ACTIVATOR DEVR_DOSR"/>
    <property type="match status" value="1"/>
</dbReference>
<dbReference type="KEGG" id="vsc:VSVS12_04279"/>
<gene>
    <name evidence="4" type="ORF">VSF3289_03322</name>
</gene>
<dbReference type="SMART" id="SM00421">
    <property type="entry name" value="HTH_LUXR"/>
    <property type="match status" value="1"/>
</dbReference>
<dbReference type="AlphaFoldDB" id="A0A1B1NW95"/>
<evidence type="ECO:0000256" key="3">
    <source>
        <dbReference type="ARBA" id="ARBA00023163"/>
    </source>
</evidence>
<evidence type="ECO:0000313" key="5">
    <source>
        <dbReference type="Proteomes" id="UP000095131"/>
    </source>
</evidence>
<dbReference type="RefSeq" id="WP_065431980.1">
    <property type="nucleotide sequence ID" value="NZ_CP016308.1"/>
</dbReference>
<dbReference type="GO" id="GO:0006355">
    <property type="term" value="P:regulation of DNA-templated transcription"/>
    <property type="evidence" value="ECO:0007669"/>
    <property type="project" value="InterPro"/>
</dbReference>
<dbReference type="Proteomes" id="UP000095131">
    <property type="component" value="Unassembled WGS sequence"/>
</dbReference>